<evidence type="ECO:0000313" key="1">
    <source>
        <dbReference type="EMBL" id="ASJ54195.1"/>
    </source>
</evidence>
<dbReference type="EMBL" id="CP018145">
    <property type="protein sequence ID" value="ASJ54195.1"/>
    <property type="molecule type" value="Genomic_DNA"/>
</dbReference>
<organism evidence="1 2">
    <name type="scientific">Brevibacillus formosus</name>
    <dbReference type="NCBI Taxonomy" id="54913"/>
    <lineage>
        <taxon>Bacteria</taxon>
        <taxon>Bacillati</taxon>
        <taxon>Bacillota</taxon>
        <taxon>Bacilli</taxon>
        <taxon>Bacillales</taxon>
        <taxon>Paenibacillaceae</taxon>
        <taxon>Brevibacillus</taxon>
    </lineage>
</organism>
<name>A0A220MGT8_9BACL</name>
<proteinExistence type="predicted"/>
<protein>
    <submittedName>
        <fullName evidence="1">Uncharacterized protein</fullName>
    </submittedName>
</protein>
<dbReference type="RefSeq" id="WP_088907979.1">
    <property type="nucleotide sequence ID" value="NZ_CP018145.1"/>
</dbReference>
<dbReference type="AlphaFoldDB" id="A0A220MGT8"/>
<sequence>MVDDKLAELIRLRLTQEDVFELFKAAVNPIIEETGTAVIASIRAAALRGENMYTDLYGHLFPAPISNGEIHRLVLRKIVDQYNSLPERAFDVTLVERQGGS</sequence>
<accession>A0A220MGT8</accession>
<dbReference type="KEGG" id="bfm:BP422_11945"/>
<reference evidence="1 2" key="1">
    <citation type="submission" date="2016-11" db="EMBL/GenBank/DDBJ databases">
        <authorList>
            <person name="Jaros S."/>
            <person name="Januszkiewicz K."/>
            <person name="Wedrychowicz H."/>
        </authorList>
    </citation>
    <scope>NUCLEOTIDE SEQUENCE [LARGE SCALE GENOMIC DNA]</scope>
    <source>
        <strain evidence="1 2">NF2</strain>
    </source>
</reference>
<dbReference type="Proteomes" id="UP000197781">
    <property type="component" value="Chromosome"/>
</dbReference>
<gene>
    <name evidence="1" type="ORF">BP422_11945</name>
</gene>
<evidence type="ECO:0000313" key="2">
    <source>
        <dbReference type="Proteomes" id="UP000197781"/>
    </source>
</evidence>